<sequence>MPIYAYLLPTMALVHTLTAEELIDCPISAQDVEPADEELLDMQIFDSNMAKLPPSVEMSAPFQPAMADFRMRARQITNFLKLRLQDILTLAPNPMDESTPVQPTMIDAETNTATIDQTLTDIPEETTADQSTPMDVAAMEPPAVAARPAPTIDPRIYLATPALLPGPQMITTIAIASPLQSNVEIQRHLEALKNPQKLEFKVPLPPLPPMDVEQATLSSASLPTTTMSLLLRPPLL</sequence>
<dbReference type="WBParaSite" id="nRc.2.0.1.t44825-RA">
    <property type="protein sequence ID" value="nRc.2.0.1.t44825-RA"/>
    <property type="gene ID" value="nRc.2.0.1.g44825"/>
</dbReference>
<name>A0A915L4X3_ROMCU</name>
<reference evidence="3" key="1">
    <citation type="submission" date="2022-11" db="UniProtKB">
        <authorList>
            <consortium name="WormBaseParasite"/>
        </authorList>
    </citation>
    <scope>IDENTIFICATION</scope>
</reference>
<keyword evidence="2" id="KW-1185">Reference proteome</keyword>
<accession>A0A915L4X3</accession>
<organism evidence="2 3">
    <name type="scientific">Romanomermis culicivorax</name>
    <name type="common">Nematode worm</name>
    <dbReference type="NCBI Taxonomy" id="13658"/>
    <lineage>
        <taxon>Eukaryota</taxon>
        <taxon>Metazoa</taxon>
        <taxon>Ecdysozoa</taxon>
        <taxon>Nematoda</taxon>
        <taxon>Enoplea</taxon>
        <taxon>Dorylaimia</taxon>
        <taxon>Mermithida</taxon>
        <taxon>Mermithoidea</taxon>
        <taxon>Mermithidae</taxon>
        <taxon>Romanomermis</taxon>
    </lineage>
</organism>
<evidence type="ECO:0000256" key="1">
    <source>
        <dbReference type="SAM" id="SignalP"/>
    </source>
</evidence>
<dbReference type="AlphaFoldDB" id="A0A915L4X3"/>
<feature type="chain" id="PRO_5038054364" evidence="1">
    <location>
        <begin position="20"/>
        <end position="236"/>
    </location>
</feature>
<proteinExistence type="predicted"/>
<evidence type="ECO:0000313" key="2">
    <source>
        <dbReference type="Proteomes" id="UP000887565"/>
    </source>
</evidence>
<dbReference type="Proteomes" id="UP000887565">
    <property type="component" value="Unplaced"/>
</dbReference>
<evidence type="ECO:0000313" key="3">
    <source>
        <dbReference type="WBParaSite" id="nRc.2.0.1.t44825-RA"/>
    </source>
</evidence>
<keyword evidence="1" id="KW-0732">Signal</keyword>
<protein>
    <submittedName>
        <fullName evidence="3">Uncharacterized protein</fullName>
    </submittedName>
</protein>
<feature type="signal peptide" evidence="1">
    <location>
        <begin position="1"/>
        <end position="19"/>
    </location>
</feature>